<dbReference type="EMBL" id="OUUZ01000015">
    <property type="protein sequence ID" value="SPQ25577.1"/>
    <property type="molecule type" value="Genomic_DNA"/>
</dbReference>
<feature type="transmembrane region" description="Helical" evidence="1">
    <location>
        <begin position="20"/>
        <end position="41"/>
    </location>
</feature>
<keyword evidence="1" id="KW-0472">Membrane</keyword>
<gene>
    <name evidence="2" type="ORF">TT172_LOCUS7996</name>
</gene>
<evidence type="ECO:0000313" key="3">
    <source>
        <dbReference type="Proteomes" id="UP000289323"/>
    </source>
</evidence>
<dbReference type="InterPro" id="IPR029675">
    <property type="entry name" value="PGAP4"/>
</dbReference>
<accession>A0A446BSW3</accession>
<dbReference type="GO" id="GO:0006506">
    <property type="term" value="P:GPI anchor biosynthetic process"/>
    <property type="evidence" value="ECO:0007669"/>
    <property type="project" value="InterPro"/>
</dbReference>
<dbReference type="PANTHER" id="PTHR31410">
    <property type="entry name" value="TRANSMEMBRANE PROTEIN 246"/>
    <property type="match status" value="1"/>
</dbReference>
<dbReference type="PANTHER" id="PTHR31410:SF1">
    <property type="entry name" value="POST-GPI ATTACHMENT TO PROTEINS FACTOR 4"/>
    <property type="match status" value="1"/>
</dbReference>
<name>A0A446BSW3_9PEZI</name>
<proteinExistence type="predicted"/>
<keyword evidence="1" id="KW-1133">Transmembrane helix</keyword>
<keyword evidence="1" id="KW-0812">Transmembrane</keyword>
<feature type="transmembrane region" description="Helical" evidence="1">
    <location>
        <begin position="282"/>
        <end position="302"/>
    </location>
</feature>
<evidence type="ECO:0000313" key="2">
    <source>
        <dbReference type="EMBL" id="SPQ25577.1"/>
    </source>
</evidence>
<sequence>MRLPPGVLDHPLRLFSHRATRALVVCVVLWLVGFTYGRFFLWRDPHSAYFRSETVYDLDYSAARQREARAFIANVTRIEDDRDDADTREGKRWPKTGATPAVCAAFVTVRRESEAARLYLADAIGSMLAGLDPRERAALNVSLLFADTDPARHPDWHAPWVRALVDTAAGYTGLPELERAGLRQAEEDRDLQLKGVYDYLYVLERCLADTASPFIAVFEDDIIFAADWMARTMRGLQYLVRDYRSAAGGADGKAADDWLYLRLFYTETHLGWANEGDWWYRYLPLTLLLAGGATAALLGMLRAQACGGRTRLDWPTIAVLAFLVVPGFTVLIFMAGKHNLPLPGFSLHHNLPFASSTGGVVPMDRHGCCTQALVFHRPALPGLIRYLRERQRGQTDSMIEDYCTEHGVKRFALNEQVVQHVGLVSSRGMAAVDTQSVWAFWFEANKPDEVEKRHREAVEQVDWAMFDQLSASDKPAS</sequence>
<evidence type="ECO:0000256" key="1">
    <source>
        <dbReference type="SAM" id="Phobius"/>
    </source>
</evidence>
<dbReference type="Proteomes" id="UP000289323">
    <property type="component" value="Unassembled WGS sequence"/>
</dbReference>
<protein>
    <submittedName>
        <fullName evidence="2">B276a3d9-9494-4225-9569-7e1f53dfa7cd</fullName>
    </submittedName>
</protein>
<dbReference type="CDD" id="cd22189">
    <property type="entry name" value="PGAP4-like_fungal"/>
    <property type="match status" value="1"/>
</dbReference>
<reference evidence="2 3" key="1">
    <citation type="submission" date="2018-04" db="EMBL/GenBank/DDBJ databases">
        <authorList>
            <person name="Huttner S."/>
            <person name="Dainat J."/>
        </authorList>
    </citation>
    <scope>NUCLEOTIDE SEQUENCE [LARGE SCALE GENOMIC DNA]</scope>
</reference>
<dbReference type="GO" id="GO:0000139">
    <property type="term" value="C:Golgi membrane"/>
    <property type="evidence" value="ECO:0007669"/>
    <property type="project" value="InterPro"/>
</dbReference>
<feature type="transmembrane region" description="Helical" evidence="1">
    <location>
        <begin position="314"/>
        <end position="335"/>
    </location>
</feature>
<dbReference type="GO" id="GO:0016757">
    <property type="term" value="F:glycosyltransferase activity"/>
    <property type="evidence" value="ECO:0007669"/>
    <property type="project" value="InterPro"/>
</dbReference>
<dbReference type="AlphaFoldDB" id="A0A446BSW3"/>
<organism evidence="2 3">
    <name type="scientific">Thermothielavioides terrestris</name>
    <dbReference type="NCBI Taxonomy" id="2587410"/>
    <lineage>
        <taxon>Eukaryota</taxon>
        <taxon>Fungi</taxon>
        <taxon>Dikarya</taxon>
        <taxon>Ascomycota</taxon>
        <taxon>Pezizomycotina</taxon>
        <taxon>Sordariomycetes</taxon>
        <taxon>Sordariomycetidae</taxon>
        <taxon>Sordariales</taxon>
        <taxon>Chaetomiaceae</taxon>
        <taxon>Thermothielavioides</taxon>
    </lineage>
</organism>